<dbReference type="KEGG" id="ttr:Tter_1643"/>
<dbReference type="OrthoDB" id="9807469at2"/>
<comment type="subunit">
    <text evidence="3 17">Acetyl-CoA carboxylase is a heterohexamer of biotin carboxyl carrier protein, biotin carboxylase and the two subunits of carboxyl transferase in a 2:2 complex.</text>
</comment>
<dbReference type="FunFam" id="3.40.50.20:FF:000010">
    <property type="entry name" value="Propionyl-CoA carboxylase subunit alpha"/>
    <property type="match status" value="1"/>
</dbReference>
<dbReference type="SUPFAM" id="SSF51246">
    <property type="entry name" value="Rudiment single hybrid motif"/>
    <property type="match status" value="1"/>
</dbReference>
<keyword evidence="21" id="KW-1185">Reference proteome</keyword>
<evidence type="ECO:0000313" key="21">
    <source>
        <dbReference type="Proteomes" id="UP000000323"/>
    </source>
</evidence>
<evidence type="ECO:0000259" key="18">
    <source>
        <dbReference type="PROSITE" id="PS50975"/>
    </source>
</evidence>
<dbReference type="AlphaFoldDB" id="D1CCN4"/>
<comment type="catalytic activity">
    <reaction evidence="15 17">
        <text>N(6)-biotinyl-L-lysyl-[protein] + hydrogencarbonate + ATP = N(6)-carboxybiotinyl-L-lysyl-[protein] + ADP + phosphate + H(+)</text>
        <dbReference type="Rhea" id="RHEA:13501"/>
        <dbReference type="Rhea" id="RHEA-COMP:10505"/>
        <dbReference type="Rhea" id="RHEA-COMP:10506"/>
        <dbReference type="ChEBI" id="CHEBI:15378"/>
        <dbReference type="ChEBI" id="CHEBI:17544"/>
        <dbReference type="ChEBI" id="CHEBI:30616"/>
        <dbReference type="ChEBI" id="CHEBI:43474"/>
        <dbReference type="ChEBI" id="CHEBI:83144"/>
        <dbReference type="ChEBI" id="CHEBI:83145"/>
        <dbReference type="ChEBI" id="CHEBI:456216"/>
        <dbReference type="EC" id="6.3.4.14"/>
    </reaction>
</comment>
<dbReference type="InterPro" id="IPR011764">
    <property type="entry name" value="Biotin_carboxylation_dom"/>
</dbReference>
<evidence type="ECO:0000256" key="5">
    <source>
        <dbReference type="ARBA" id="ARBA00022516"/>
    </source>
</evidence>
<evidence type="ECO:0000256" key="3">
    <source>
        <dbReference type="ARBA" id="ARBA00011750"/>
    </source>
</evidence>
<sequence>MFKKILIANRGEIAVRVVRACRELGIRSVVAYSEADRESLAVRLADESVCVGPAPSSKSYLNIPSIVSAALITGCDAIHPGYGFLSENTYLCEICERIGITFIGPPRHAIEQMSDKAMARQAMKEAGVPIIPGTEEPVSNLERAARIARDIGYPVLLKAVAGGGGRGMRVVHTPEELASTFEVASSEADAAFKDGRLYIEKYLDRPRHVEVQIIADKYGKVLHLGERDCSVQRRHQKLIEESPAPNLSNRTREAIHKAAIKGAKHIRFHNVGTFEFLVDQQEKFYFIEVNTRIQVEHPVTEMVTGIDLVKWQIRLAAGEPLGFDQKDVEFRGHCIESRIVAEDPYKDFAPQAGVIDLYIPPGGPGIRVDSHLYCGYRVPTYYDSLLAKVLAWGDDRDEAIARMLRALDEFVITGVQTSIEFHREAIDRTDFRKGNVHTKFVEEMFSNKVPSER</sequence>
<reference evidence="21" key="1">
    <citation type="journal article" date="2010" name="Stand. Genomic Sci.">
        <title>Complete genome sequence of 'Thermobaculum terrenum' type strain (YNP1).</title>
        <authorList>
            <person name="Kiss H."/>
            <person name="Cleland D."/>
            <person name="Lapidus A."/>
            <person name="Lucas S."/>
            <person name="Glavina Del Rio T."/>
            <person name="Nolan M."/>
            <person name="Tice H."/>
            <person name="Han C."/>
            <person name="Goodwin L."/>
            <person name="Pitluck S."/>
            <person name="Liolios K."/>
            <person name="Ivanova N."/>
            <person name="Mavromatis K."/>
            <person name="Ovchinnikova G."/>
            <person name="Pati A."/>
            <person name="Chen A."/>
            <person name="Palaniappan K."/>
            <person name="Land M."/>
            <person name="Hauser L."/>
            <person name="Chang Y."/>
            <person name="Jeffries C."/>
            <person name="Lu M."/>
            <person name="Brettin T."/>
            <person name="Detter J."/>
            <person name="Goker M."/>
            <person name="Tindall B."/>
            <person name="Beck B."/>
            <person name="McDermott T."/>
            <person name="Woyke T."/>
            <person name="Bristow J."/>
            <person name="Eisen J."/>
            <person name="Markowitz V."/>
            <person name="Hugenholtz P."/>
            <person name="Kyrpides N."/>
            <person name="Klenk H."/>
            <person name="Cheng J."/>
        </authorList>
    </citation>
    <scope>NUCLEOTIDE SEQUENCE [LARGE SCALE GENOMIC DNA]</scope>
    <source>
        <strain evidence="21">ATCC BAA-798 / YNP1</strain>
    </source>
</reference>
<organism evidence="20 21">
    <name type="scientific">Thermobaculum terrenum (strain ATCC BAA-798 / CCMEE 7001 / YNP1)</name>
    <dbReference type="NCBI Taxonomy" id="525904"/>
    <lineage>
        <taxon>Bacteria</taxon>
        <taxon>Bacillati</taxon>
        <taxon>Chloroflexota</taxon>
        <taxon>Chloroflexia</taxon>
        <taxon>Candidatus Thermobaculales</taxon>
        <taxon>Candidatus Thermobaculaceae</taxon>
        <taxon>Thermobaculum</taxon>
    </lineage>
</organism>
<dbReference type="Pfam" id="PF00289">
    <property type="entry name" value="Biotin_carb_N"/>
    <property type="match status" value="1"/>
</dbReference>
<dbReference type="PROSITE" id="PS50975">
    <property type="entry name" value="ATP_GRASP"/>
    <property type="match status" value="1"/>
</dbReference>
<gene>
    <name evidence="20" type="ordered locus">Tter_1643</name>
</gene>
<dbReference type="GO" id="GO:0004075">
    <property type="term" value="F:biotin carboxylase activity"/>
    <property type="evidence" value="ECO:0007669"/>
    <property type="project" value="UniProtKB-EC"/>
</dbReference>
<evidence type="ECO:0000256" key="15">
    <source>
        <dbReference type="ARBA" id="ARBA00048600"/>
    </source>
</evidence>
<evidence type="ECO:0000256" key="8">
    <source>
        <dbReference type="ARBA" id="ARBA00022741"/>
    </source>
</evidence>
<dbReference type="Gene3D" id="3.30.470.20">
    <property type="entry name" value="ATP-grasp fold, B domain"/>
    <property type="match status" value="1"/>
</dbReference>
<dbReference type="EMBL" id="CP001825">
    <property type="protein sequence ID" value="ACZ42549.1"/>
    <property type="molecule type" value="Genomic_DNA"/>
</dbReference>
<keyword evidence="10 16" id="KW-0067">ATP-binding</keyword>
<comment type="function">
    <text evidence="1 17">This protein is a component of the acetyl coenzyme A carboxylase complex; first, biotin carboxylase catalyzes the carboxylation of the carrier protein and then the transcarboxylase transfers the carboxyl group to form malonyl-CoA.</text>
</comment>
<dbReference type="PANTHER" id="PTHR48095">
    <property type="entry name" value="PYRUVATE CARBOXYLASE SUBUNIT A"/>
    <property type="match status" value="1"/>
</dbReference>
<evidence type="ECO:0000313" key="20">
    <source>
        <dbReference type="EMBL" id="ACZ42549.1"/>
    </source>
</evidence>
<dbReference type="InterPro" id="IPR005481">
    <property type="entry name" value="BC-like_N"/>
</dbReference>
<keyword evidence="8 16" id="KW-0547">Nucleotide-binding</keyword>
<dbReference type="RefSeq" id="WP_012875583.1">
    <property type="nucleotide sequence ID" value="NC_013525.1"/>
</dbReference>
<evidence type="ECO:0000256" key="9">
    <source>
        <dbReference type="ARBA" id="ARBA00022832"/>
    </source>
</evidence>
<evidence type="ECO:0000256" key="13">
    <source>
        <dbReference type="ARBA" id="ARBA00023160"/>
    </source>
</evidence>
<keyword evidence="6 17" id="KW-0436">Ligase</keyword>
<evidence type="ECO:0000259" key="19">
    <source>
        <dbReference type="PROSITE" id="PS50979"/>
    </source>
</evidence>
<evidence type="ECO:0000256" key="14">
    <source>
        <dbReference type="ARBA" id="ARBA00023267"/>
    </source>
</evidence>
<dbReference type="Gene3D" id="3.40.50.20">
    <property type="match status" value="1"/>
</dbReference>
<dbReference type="GO" id="GO:0005524">
    <property type="term" value="F:ATP binding"/>
    <property type="evidence" value="ECO:0007669"/>
    <property type="project" value="UniProtKB-UniRule"/>
</dbReference>
<dbReference type="SUPFAM" id="SSF52440">
    <property type="entry name" value="PreATP-grasp domain"/>
    <property type="match status" value="1"/>
</dbReference>
<dbReference type="HOGENOM" id="CLU_000395_3_2_0"/>
<dbReference type="STRING" id="525904.Tter_1643"/>
<dbReference type="NCBIfam" id="NF006367">
    <property type="entry name" value="PRK08591.1"/>
    <property type="match status" value="1"/>
</dbReference>
<dbReference type="PANTHER" id="PTHR48095:SF2">
    <property type="entry name" value="BIOTIN CARBOXYLASE, CHLOROPLASTIC"/>
    <property type="match status" value="1"/>
</dbReference>
<dbReference type="NCBIfam" id="TIGR00514">
    <property type="entry name" value="accC"/>
    <property type="match status" value="1"/>
</dbReference>
<accession>D1CCN4</accession>
<keyword evidence="14 17" id="KW-0092">Biotin</keyword>
<evidence type="ECO:0000256" key="16">
    <source>
        <dbReference type="PROSITE-ProRule" id="PRU00409"/>
    </source>
</evidence>
<dbReference type="GO" id="GO:0046872">
    <property type="term" value="F:metal ion binding"/>
    <property type="evidence" value="ECO:0007669"/>
    <property type="project" value="UniProtKB-KW"/>
</dbReference>
<feature type="domain" description="ATP-grasp" evidence="18">
    <location>
        <begin position="120"/>
        <end position="317"/>
    </location>
</feature>
<dbReference type="InterPro" id="IPR051602">
    <property type="entry name" value="ACC_Biotin_Carboxylase"/>
</dbReference>
<evidence type="ECO:0000256" key="17">
    <source>
        <dbReference type="RuleBase" id="RU365063"/>
    </source>
</evidence>
<evidence type="ECO:0000256" key="6">
    <source>
        <dbReference type="ARBA" id="ARBA00022598"/>
    </source>
</evidence>
<feature type="domain" description="Biotin carboxylation" evidence="19">
    <location>
        <begin position="1"/>
        <end position="446"/>
    </location>
</feature>
<dbReference type="InterPro" id="IPR005482">
    <property type="entry name" value="Biotin_COase_C"/>
</dbReference>
<evidence type="ECO:0000256" key="1">
    <source>
        <dbReference type="ARBA" id="ARBA00003761"/>
    </source>
</evidence>
<keyword evidence="5 17" id="KW-0444">Lipid biosynthesis</keyword>
<dbReference type="InterPro" id="IPR004549">
    <property type="entry name" value="Acetyl_CoA_COase_biotin_COase"/>
</dbReference>
<evidence type="ECO:0000256" key="2">
    <source>
        <dbReference type="ARBA" id="ARBA00004956"/>
    </source>
</evidence>
<evidence type="ECO:0000256" key="4">
    <source>
        <dbReference type="ARBA" id="ARBA00013263"/>
    </source>
</evidence>
<dbReference type="PROSITE" id="PS00867">
    <property type="entry name" value="CPSASE_2"/>
    <property type="match status" value="1"/>
</dbReference>
<keyword evidence="9 17" id="KW-0276">Fatty acid metabolism</keyword>
<dbReference type="SUPFAM" id="SSF56059">
    <property type="entry name" value="Glutathione synthetase ATP-binding domain-like"/>
    <property type="match status" value="1"/>
</dbReference>
<dbReference type="SMART" id="SM00878">
    <property type="entry name" value="Biotin_carb_C"/>
    <property type="match status" value="1"/>
</dbReference>
<dbReference type="GO" id="GO:2001295">
    <property type="term" value="P:malonyl-CoA biosynthetic process"/>
    <property type="evidence" value="ECO:0007669"/>
    <property type="project" value="UniProtKB-UniPathway"/>
</dbReference>
<dbReference type="InterPro" id="IPR011761">
    <property type="entry name" value="ATP-grasp"/>
</dbReference>
<evidence type="ECO:0000256" key="7">
    <source>
        <dbReference type="ARBA" id="ARBA00022723"/>
    </source>
</evidence>
<dbReference type="EC" id="6.3.4.14" evidence="4 17"/>
<dbReference type="PROSITE" id="PS50979">
    <property type="entry name" value="BC"/>
    <property type="match status" value="1"/>
</dbReference>
<dbReference type="Pfam" id="PF02785">
    <property type="entry name" value="Biotin_carb_C"/>
    <property type="match status" value="1"/>
</dbReference>
<name>D1CCN4_THET1</name>
<proteinExistence type="predicted"/>
<keyword evidence="11" id="KW-0460">Magnesium</keyword>
<evidence type="ECO:0000256" key="10">
    <source>
        <dbReference type="ARBA" id="ARBA00022840"/>
    </source>
</evidence>
<dbReference type="InterPro" id="IPR013815">
    <property type="entry name" value="ATP_grasp_subdomain_1"/>
</dbReference>
<dbReference type="GO" id="GO:0006633">
    <property type="term" value="P:fatty acid biosynthetic process"/>
    <property type="evidence" value="ECO:0007669"/>
    <property type="project" value="UniProtKB-KW"/>
</dbReference>
<evidence type="ECO:0000256" key="12">
    <source>
        <dbReference type="ARBA" id="ARBA00023098"/>
    </source>
</evidence>
<evidence type="ECO:0000256" key="11">
    <source>
        <dbReference type="ARBA" id="ARBA00022842"/>
    </source>
</evidence>
<keyword evidence="7" id="KW-0479">Metal-binding</keyword>
<dbReference type="InterPro" id="IPR016185">
    <property type="entry name" value="PreATP-grasp_dom_sf"/>
</dbReference>
<keyword evidence="13 17" id="KW-0275">Fatty acid biosynthesis</keyword>
<dbReference type="FunFam" id="3.30.1490.20:FF:000018">
    <property type="entry name" value="Biotin carboxylase"/>
    <property type="match status" value="1"/>
</dbReference>
<dbReference type="Pfam" id="PF02786">
    <property type="entry name" value="CPSase_L_D2"/>
    <property type="match status" value="1"/>
</dbReference>
<comment type="pathway">
    <text evidence="2 17">Lipid metabolism; malonyl-CoA biosynthesis; malonyl-CoA from acetyl-CoA: step 1/1.</text>
</comment>
<dbReference type="InterPro" id="IPR005479">
    <property type="entry name" value="CPAse_ATP-bd"/>
</dbReference>
<keyword evidence="12 17" id="KW-0443">Lipid metabolism</keyword>
<dbReference type="InterPro" id="IPR011054">
    <property type="entry name" value="Rudment_hybrid_motif"/>
</dbReference>
<dbReference type="Gene3D" id="3.30.1490.20">
    <property type="entry name" value="ATP-grasp fold, A domain"/>
    <property type="match status" value="1"/>
</dbReference>
<dbReference type="UniPathway" id="UPA00655">
    <property type="reaction ID" value="UER00711"/>
</dbReference>
<dbReference type="eggNOG" id="COG0439">
    <property type="taxonomic scope" value="Bacteria"/>
</dbReference>
<protein>
    <recommendedName>
        <fullName evidence="4 17">Biotin carboxylase</fullName>
        <ecNumber evidence="4 17">6.3.4.14</ecNumber>
    </recommendedName>
    <alternativeName>
        <fullName evidence="17">Acetyl-coenzyme A carboxylase biotin carboxylase subunit A</fullName>
    </alternativeName>
</protein>
<dbReference type="Proteomes" id="UP000000323">
    <property type="component" value="Chromosome 1"/>
</dbReference>